<proteinExistence type="predicted"/>
<dbReference type="InterPro" id="IPR013747">
    <property type="entry name" value="ACP_syn_III_C"/>
</dbReference>
<dbReference type="Pfam" id="PF08541">
    <property type="entry name" value="ACP_syn_III_C"/>
    <property type="match status" value="1"/>
</dbReference>
<reference evidence="4 5" key="1">
    <citation type="submission" date="2016-11" db="EMBL/GenBank/DDBJ databases">
        <authorList>
            <person name="Jaros S."/>
            <person name="Januszkiewicz K."/>
            <person name="Wedrychowicz H."/>
        </authorList>
    </citation>
    <scope>NUCLEOTIDE SEQUENCE [LARGE SCALE GENOMIC DNA]</scope>
    <source>
        <strain evidence="4 5">DSM 9705</strain>
    </source>
</reference>
<dbReference type="PANTHER" id="PTHR34069">
    <property type="entry name" value="3-OXOACYL-[ACYL-CARRIER-PROTEIN] SYNTHASE 3"/>
    <property type="match status" value="1"/>
</dbReference>
<keyword evidence="2" id="KW-0012">Acyltransferase</keyword>
<dbReference type="GO" id="GO:0044550">
    <property type="term" value="P:secondary metabolite biosynthetic process"/>
    <property type="evidence" value="ECO:0007669"/>
    <property type="project" value="TreeGrafter"/>
</dbReference>
<dbReference type="PANTHER" id="PTHR34069:SF3">
    <property type="entry name" value="ACYL-COA:ACYL-COA ALKYLTRANSFERASE"/>
    <property type="match status" value="1"/>
</dbReference>
<evidence type="ECO:0000256" key="1">
    <source>
        <dbReference type="ARBA" id="ARBA00022679"/>
    </source>
</evidence>
<protein>
    <submittedName>
        <fullName evidence="4">3-oxoacyl-[acyl-carrier-protein] synthase-3</fullName>
    </submittedName>
</protein>
<organism evidence="4 5">
    <name type="scientific">Desulfofustis glycolicus DSM 9705</name>
    <dbReference type="NCBI Taxonomy" id="1121409"/>
    <lineage>
        <taxon>Bacteria</taxon>
        <taxon>Pseudomonadati</taxon>
        <taxon>Thermodesulfobacteriota</taxon>
        <taxon>Desulfobulbia</taxon>
        <taxon>Desulfobulbales</taxon>
        <taxon>Desulfocapsaceae</taxon>
        <taxon>Desulfofustis</taxon>
    </lineage>
</organism>
<dbReference type="GO" id="GO:0016746">
    <property type="term" value="F:acyltransferase activity"/>
    <property type="evidence" value="ECO:0007669"/>
    <property type="project" value="UniProtKB-KW"/>
</dbReference>
<evidence type="ECO:0000256" key="2">
    <source>
        <dbReference type="ARBA" id="ARBA00023315"/>
    </source>
</evidence>
<dbReference type="Gene3D" id="3.40.47.10">
    <property type="match status" value="2"/>
</dbReference>
<dbReference type="EMBL" id="FQXS01000005">
    <property type="protein sequence ID" value="SHH64110.1"/>
    <property type="molecule type" value="Genomic_DNA"/>
</dbReference>
<sequence length="382" mass="41311">MNAYITAVSAFLPGAPVSNEDLDRFLGSVEKLSSRTRRLILAGNGIKTRYYAIDPDSGRSTHSNAALTAEAVRLLQSTIGGEPIACLCCGTSSPDQLMPGHASMVHGELGIEPCEVVSTAGVCLTGITALKYGAMAVALGASPNAVATGSESASSYLGNDFFMAMNGGARDEVGEGHPAFCFEADFLRWMLSDGAGAVWIDNRPAGDDRLSLRIDWIEIISHAQRLESCMYAGAIKHQDGSLTGWRELLRQGQPAGQGIFTIKQDARLLNRQVIATLVGDSLPPLVAKYRLAPDDIDWFLPHYSSDYFRVPLAQQLHDIGFAIPEDRWYTNLADKGNTGSASFFIMLEELFRSGKLRKGDRLLGMIPESGRFSVGYLQLTVL</sequence>
<dbReference type="InterPro" id="IPR016039">
    <property type="entry name" value="Thiolase-like"/>
</dbReference>
<keyword evidence="1" id="KW-0808">Transferase</keyword>
<dbReference type="RefSeq" id="WP_073374322.1">
    <property type="nucleotide sequence ID" value="NZ_FQXS01000005.1"/>
</dbReference>
<dbReference type="OrthoDB" id="2514738at2"/>
<evidence type="ECO:0000313" key="5">
    <source>
        <dbReference type="Proteomes" id="UP000184139"/>
    </source>
</evidence>
<evidence type="ECO:0000313" key="4">
    <source>
        <dbReference type="EMBL" id="SHH64110.1"/>
    </source>
</evidence>
<name>A0A1M5UMF7_9BACT</name>
<accession>A0A1M5UMF7</accession>
<dbReference type="NCBIfam" id="NF005293">
    <property type="entry name" value="PRK06816.1"/>
    <property type="match status" value="1"/>
</dbReference>
<feature type="domain" description="Beta-ketoacyl-[acyl-carrier-protein] synthase III C-terminal" evidence="3">
    <location>
        <begin position="288"/>
        <end position="363"/>
    </location>
</feature>
<evidence type="ECO:0000259" key="3">
    <source>
        <dbReference type="Pfam" id="PF08541"/>
    </source>
</evidence>
<dbReference type="AlphaFoldDB" id="A0A1M5UMF7"/>
<keyword evidence="5" id="KW-1185">Reference proteome</keyword>
<dbReference type="Proteomes" id="UP000184139">
    <property type="component" value="Unassembled WGS sequence"/>
</dbReference>
<dbReference type="STRING" id="1121409.SAMN02745124_01251"/>
<gene>
    <name evidence="4" type="ORF">SAMN02745124_01251</name>
</gene>
<dbReference type="SUPFAM" id="SSF53901">
    <property type="entry name" value="Thiolase-like"/>
    <property type="match status" value="1"/>
</dbReference>
<dbReference type="CDD" id="cd00827">
    <property type="entry name" value="init_cond_enzymes"/>
    <property type="match status" value="1"/>
</dbReference>